<dbReference type="InterPro" id="IPR015126">
    <property type="entry name" value="Mu_I-gamma"/>
</dbReference>
<feature type="region of interest" description="Disordered" evidence="1">
    <location>
        <begin position="636"/>
        <end position="676"/>
    </location>
</feature>
<dbReference type="InterPro" id="IPR012337">
    <property type="entry name" value="RNaseH-like_sf"/>
</dbReference>
<dbReference type="SUPFAM" id="SSF46955">
    <property type="entry name" value="Putative DNA-binding domain"/>
    <property type="match status" value="1"/>
</dbReference>
<dbReference type="Pfam" id="PF09299">
    <property type="entry name" value="Mu-transpos_C"/>
    <property type="match status" value="1"/>
</dbReference>
<evidence type="ECO:0000259" key="2">
    <source>
        <dbReference type="PROSITE" id="PS50994"/>
    </source>
</evidence>
<proteinExistence type="predicted"/>
<feature type="compositionally biased region" description="Basic and acidic residues" evidence="1">
    <location>
        <begin position="33"/>
        <end position="44"/>
    </location>
</feature>
<dbReference type="GO" id="GO:0004803">
    <property type="term" value="F:transposase activity"/>
    <property type="evidence" value="ECO:0007669"/>
    <property type="project" value="InterPro"/>
</dbReference>
<feature type="compositionally biased region" description="Basic and acidic residues" evidence="1">
    <location>
        <begin position="638"/>
        <end position="667"/>
    </location>
</feature>
<dbReference type="SUPFAM" id="SSF50610">
    <property type="entry name" value="mu transposase, C-terminal domain"/>
    <property type="match status" value="1"/>
</dbReference>
<name>A0A1P8UXN2_9RHOB</name>
<dbReference type="Proteomes" id="UP000187059">
    <property type="component" value="Chromosome"/>
</dbReference>
<dbReference type="Pfam" id="PF02316">
    <property type="entry name" value="HTH_Tnp_Mu_1"/>
    <property type="match status" value="1"/>
</dbReference>
<dbReference type="InterPro" id="IPR015378">
    <property type="entry name" value="Transposase-like_Mu_C"/>
</dbReference>
<dbReference type="AlphaFoldDB" id="A0A1P8UXN2"/>
<dbReference type="InterPro" id="IPR001584">
    <property type="entry name" value="Integrase_cat-core"/>
</dbReference>
<evidence type="ECO:0000256" key="1">
    <source>
        <dbReference type="SAM" id="MobiDB-lite"/>
    </source>
</evidence>
<keyword evidence="5" id="KW-1185">Reference proteome</keyword>
<evidence type="ECO:0000313" key="4">
    <source>
        <dbReference type="EMBL" id="APZ54149.1"/>
    </source>
</evidence>
<feature type="region of interest" description="Disordered" evidence="1">
    <location>
        <begin position="26"/>
        <end position="50"/>
    </location>
</feature>
<feature type="domain" description="HTH Mu-type" evidence="3">
    <location>
        <begin position="8"/>
        <end position="79"/>
    </location>
</feature>
<organism evidence="4 5">
    <name type="scientific">Salipiger abyssi</name>
    <dbReference type="NCBI Taxonomy" id="1250539"/>
    <lineage>
        <taxon>Bacteria</taxon>
        <taxon>Pseudomonadati</taxon>
        <taxon>Pseudomonadota</taxon>
        <taxon>Alphaproteobacteria</taxon>
        <taxon>Rhodobacterales</taxon>
        <taxon>Roseobacteraceae</taxon>
        <taxon>Salipiger</taxon>
    </lineage>
</organism>
<dbReference type="Gene3D" id="1.10.10.10">
    <property type="entry name" value="Winged helix-like DNA-binding domain superfamily/Winged helix DNA-binding domain"/>
    <property type="match status" value="1"/>
</dbReference>
<dbReference type="GO" id="GO:0006313">
    <property type="term" value="P:DNA transposition"/>
    <property type="evidence" value="ECO:0007669"/>
    <property type="project" value="InterPro"/>
</dbReference>
<dbReference type="RefSeq" id="WP_076703389.1">
    <property type="nucleotide sequence ID" value="NZ_CP015093.1"/>
</dbReference>
<evidence type="ECO:0000259" key="3">
    <source>
        <dbReference type="PROSITE" id="PS51702"/>
    </source>
</evidence>
<dbReference type="OrthoDB" id="5287589at2"/>
<sequence length="704" mass="79767">MTLTPTKEWWTAAEIAAQALPDLANSRQGVEAQAKRDDWRAHPEHARKRAGRGGGWEYHWRLFPSRAQRELIGRATAPTSEGGSTGREDVWAWFDGLPEKTKDKARCNLRIVQEVETSCRAMTKNLAVGMVASQHGCSERTIWNLYRRIEGVDPADWLAYLAPKHRASSKKGVTARASAEFFDLLKGDYLRLGPHSFTSSYERAVKICKAKGLAYLTPRTARRWFDQNVPRVTQVFAREGEAGLAKCFPPQIRDRSTLTALEGVNADCHKIDVFVQWPGIEKPVRPQIVGFQDLYSNKILSWRVDLDPNKVAVMSAFGELVETWGIPHHCLFDNGREFANKWLTGGVPTRFRFKIRDDDALGVLPQMGIQIHWAQPAHGQAKPIERGFRDFADRIALDPRFAGAYVGKRPDAKPEDYGSRAIPLEDFLRVLDEGIRDHNARQGRLTDTAKGRSFDDTFAESYASAPIRKATPEQHRLWLMGQEVRKLHRTHGELTLHRNKYWADWMNEHAGEKVVARFDPENLHAGVYIYSLAGAFMGMSECSQKVGFFDLVGAKLHAKVKRQRRKAEKALLDAMRPVSVQDIAAELDRLPQPETPLVEAKVVEMAPARHRKPLVQRSLPVPDTAADERLKVFTAEFGKPKPAPEAKTETAEDRFRRALDIERRSEAGEPISEEDAEFLSRMQKLPKYRAQRLSYDSWGDQAIN</sequence>
<dbReference type="SUPFAM" id="SSF46689">
    <property type="entry name" value="Homeodomain-like"/>
    <property type="match status" value="1"/>
</dbReference>
<dbReference type="GO" id="GO:0003677">
    <property type="term" value="F:DNA binding"/>
    <property type="evidence" value="ECO:0007669"/>
    <property type="project" value="UniProtKB-KW"/>
</dbReference>
<dbReference type="InterPro" id="IPR003314">
    <property type="entry name" value="Mu-type_HTH"/>
</dbReference>
<dbReference type="InterPro" id="IPR036388">
    <property type="entry name" value="WH-like_DNA-bd_sf"/>
</dbReference>
<gene>
    <name evidence="4" type="ORF">Ga0080574_TMP3815</name>
</gene>
<dbReference type="PROSITE" id="PS51702">
    <property type="entry name" value="HTH_MU"/>
    <property type="match status" value="1"/>
</dbReference>
<dbReference type="GO" id="GO:0015074">
    <property type="term" value="P:DNA integration"/>
    <property type="evidence" value="ECO:0007669"/>
    <property type="project" value="InterPro"/>
</dbReference>
<dbReference type="Pfam" id="PF09039">
    <property type="entry name" value="HTH_Tnp_Mu_2"/>
    <property type="match status" value="1"/>
</dbReference>
<dbReference type="KEGG" id="paby:Ga0080574_TMP3815"/>
<dbReference type="InterPro" id="IPR004189">
    <property type="entry name" value="Phage_Mu_transposase"/>
</dbReference>
<dbReference type="InterPro" id="IPR036397">
    <property type="entry name" value="RNaseH_sf"/>
</dbReference>
<protein>
    <submittedName>
        <fullName evidence="4">Mu DNA-binding domain-containing protein</fullName>
    </submittedName>
</protein>
<dbReference type="Gene3D" id="2.30.30.130">
    <property type="entry name" value="Transposase, Mu, C-terminal"/>
    <property type="match status" value="1"/>
</dbReference>
<keyword evidence="4" id="KW-0238">DNA-binding</keyword>
<dbReference type="SUPFAM" id="SSF53098">
    <property type="entry name" value="Ribonuclease H-like"/>
    <property type="match status" value="1"/>
</dbReference>
<dbReference type="STRING" id="1250539.Ga0080574_TMP3815"/>
<evidence type="ECO:0000313" key="5">
    <source>
        <dbReference type="Proteomes" id="UP000187059"/>
    </source>
</evidence>
<dbReference type="Gene3D" id="1.10.10.60">
    <property type="entry name" value="Homeodomain-like"/>
    <property type="match status" value="2"/>
</dbReference>
<dbReference type="InterPro" id="IPR009061">
    <property type="entry name" value="DNA-bd_dom_put_sf"/>
</dbReference>
<dbReference type="InterPro" id="IPR009057">
    <property type="entry name" value="Homeodomain-like_sf"/>
</dbReference>
<dbReference type="PROSITE" id="PS50994">
    <property type="entry name" value="INTEGRASE"/>
    <property type="match status" value="1"/>
</dbReference>
<dbReference type="EMBL" id="CP015093">
    <property type="protein sequence ID" value="APZ54149.1"/>
    <property type="molecule type" value="Genomic_DNA"/>
</dbReference>
<dbReference type="InterPro" id="IPR009004">
    <property type="entry name" value="Transposase_Mu_C"/>
</dbReference>
<accession>A0A1P8UXN2</accession>
<dbReference type="Pfam" id="PF02914">
    <property type="entry name" value="DDE_2"/>
    <property type="match status" value="1"/>
</dbReference>
<feature type="domain" description="Integrase catalytic" evidence="2">
    <location>
        <begin position="245"/>
        <end position="462"/>
    </location>
</feature>
<dbReference type="Gene3D" id="3.30.420.10">
    <property type="entry name" value="Ribonuclease H-like superfamily/Ribonuclease H"/>
    <property type="match status" value="1"/>
</dbReference>
<reference evidence="4 5" key="1">
    <citation type="submission" date="2016-04" db="EMBL/GenBank/DDBJ databases">
        <title>Deep-sea bacteria in the southern Pacific.</title>
        <authorList>
            <person name="Tang K."/>
        </authorList>
    </citation>
    <scope>NUCLEOTIDE SEQUENCE [LARGE SCALE GENOMIC DNA]</scope>
    <source>
        <strain evidence="4 5">JLT2014</strain>
    </source>
</reference>